<organism evidence="1 2">
    <name type="scientific">Haemonchus placei</name>
    <name type="common">Barber's pole worm</name>
    <dbReference type="NCBI Taxonomy" id="6290"/>
    <lineage>
        <taxon>Eukaryota</taxon>
        <taxon>Metazoa</taxon>
        <taxon>Ecdysozoa</taxon>
        <taxon>Nematoda</taxon>
        <taxon>Chromadorea</taxon>
        <taxon>Rhabditida</taxon>
        <taxon>Rhabditina</taxon>
        <taxon>Rhabditomorpha</taxon>
        <taxon>Strongyloidea</taxon>
        <taxon>Trichostrongylidae</taxon>
        <taxon>Haemonchus</taxon>
    </lineage>
</organism>
<dbReference type="AlphaFoldDB" id="A0A3P7UWM4"/>
<evidence type="ECO:0000313" key="2">
    <source>
        <dbReference type="Proteomes" id="UP000268014"/>
    </source>
</evidence>
<accession>A0A3P7UWM4</accession>
<proteinExistence type="predicted"/>
<gene>
    <name evidence="1" type="ORF">HPLM_LOCUS10245</name>
</gene>
<dbReference type="Proteomes" id="UP000268014">
    <property type="component" value="Unassembled WGS sequence"/>
</dbReference>
<sequence length="70" mass="7825">MAFAVRDIVAGHRRPLVDCPRSPFSYIFRRATFMGQSARITHKLIANDSLFTSMAGSIDLIPCLSFSLLH</sequence>
<dbReference type="EMBL" id="UZAF01017248">
    <property type="protein sequence ID" value="VDO39610.1"/>
    <property type="molecule type" value="Genomic_DNA"/>
</dbReference>
<reference evidence="1 2" key="1">
    <citation type="submission" date="2018-11" db="EMBL/GenBank/DDBJ databases">
        <authorList>
            <consortium name="Pathogen Informatics"/>
        </authorList>
    </citation>
    <scope>NUCLEOTIDE SEQUENCE [LARGE SCALE GENOMIC DNA]</scope>
    <source>
        <strain evidence="1 2">MHpl1</strain>
    </source>
</reference>
<keyword evidence="2" id="KW-1185">Reference proteome</keyword>
<name>A0A3P7UWM4_HAEPC</name>
<evidence type="ECO:0000313" key="1">
    <source>
        <dbReference type="EMBL" id="VDO39610.1"/>
    </source>
</evidence>
<protein>
    <submittedName>
        <fullName evidence="1">Uncharacterized protein</fullName>
    </submittedName>
</protein>